<evidence type="ECO:0000256" key="2">
    <source>
        <dbReference type="ARBA" id="ARBA00022801"/>
    </source>
</evidence>
<dbReference type="Proteomes" id="UP001319883">
    <property type="component" value="Unassembled WGS sequence"/>
</dbReference>
<gene>
    <name evidence="4" type="ORF">KGQ91_03245</name>
</gene>
<dbReference type="SUPFAM" id="SSF56784">
    <property type="entry name" value="HAD-like"/>
    <property type="match status" value="1"/>
</dbReference>
<accession>A0ABS7WX14</accession>
<name>A0ABS7WX14_9GAMM</name>
<dbReference type="Pfam" id="PF00702">
    <property type="entry name" value="Hydrolase"/>
    <property type="match status" value="1"/>
</dbReference>
<dbReference type="PANTHER" id="PTHR46470:SF4">
    <property type="entry name" value="5-AMINO-6-(5-PHOSPHO-D-RIBITYLAMINO)URACIL PHOSPHATASE YIGB"/>
    <property type="match status" value="1"/>
</dbReference>
<keyword evidence="2 4" id="KW-0378">Hydrolase</keyword>
<protein>
    <submittedName>
        <fullName evidence="4">HAD-IA family hydrolase</fullName>
    </submittedName>
</protein>
<proteinExistence type="predicted"/>
<evidence type="ECO:0000313" key="4">
    <source>
        <dbReference type="EMBL" id="MBZ9566699.1"/>
    </source>
</evidence>
<dbReference type="SFLD" id="SFLDG01129">
    <property type="entry name" value="C1.5:_HAD__Beta-PGM__Phosphata"/>
    <property type="match status" value="1"/>
</dbReference>
<dbReference type="PANTHER" id="PTHR46470">
    <property type="entry name" value="N-ACYLNEURAMINATE-9-PHOSPHATASE"/>
    <property type="match status" value="1"/>
</dbReference>
<keyword evidence="3" id="KW-0460">Magnesium</keyword>
<dbReference type="SFLD" id="SFLDS00003">
    <property type="entry name" value="Haloacid_Dehalogenase"/>
    <property type="match status" value="1"/>
</dbReference>
<evidence type="ECO:0000256" key="1">
    <source>
        <dbReference type="ARBA" id="ARBA00001946"/>
    </source>
</evidence>
<dbReference type="InterPro" id="IPR051400">
    <property type="entry name" value="HAD-like_hydrolase"/>
</dbReference>
<dbReference type="InterPro" id="IPR036412">
    <property type="entry name" value="HAD-like_sf"/>
</dbReference>
<reference evidence="4 5" key="1">
    <citation type="submission" date="2021-05" db="EMBL/GenBank/DDBJ databases">
        <title>Petroleum and Energy Research Collection (APPE): ex situ preservation of microbial diversity associated with the oil industry and exploitation of its biotechnological potential.</title>
        <authorList>
            <person name="Paixao C.T.M."/>
            <person name="Gomes M.B."/>
            <person name="Oliveira V.M."/>
        </authorList>
    </citation>
    <scope>NUCLEOTIDE SEQUENCE [LARGE SCALE GENOMIC DNA]</scope>
    <source>
        <strain evidence="4 5">LIT2</strain>
    </source>
</reference>
<comment type="cofactor">
    <cofactor evidence="1">
        <name>Mg(2+)</name>
        <dbReference type="ChEBI" id="CHEBI:18420"/>
    </cofactor>
</comment>
<dbReference type="InterPro" id="IPR023214">
    <property type="entry name" value="HAD_sf"/>
</dbReference>
<dbReference type="Gene3D" id="3.40.50.1000">
    <property type="entry name" value="HAD superfamily/HAD-like"/>
    <property type="match status" value="1"/>
</dbReference>
<sequence>MRPITALTFDLDDTFWDNAPVMARTETGHYDWLHERVGHAEHFPLEEYQRRRLAFAARHPVRRGDFTWVRRETLREMLVEFGLEAADAAHWAEAAIERMLALRHEIEVFEEVPAMLDALGQRYRLGAITNGNVDLTRLAIGRHFPVIINAGESLAPKPDARPFLAALARLGPVPPSQGLHVGDSWREDVLPARRLGMRVAWIDKDDERPASLPEGVYRLGHIRELPALLDGLEG</sequence>
<dbReference type="InterPro" id="IPR006439">
    <property type="entry name" value="HAD-SF_hydro_IA"/>
</dbReference>
<evidence type="ECO:0000256" key="3">
    <source>
        <dbReference type="ARBA" id="ARBA00022842"/>
    </source>
</evidence>
<dbReference type="GO" id="GO:0016787">
    <property type="term" value="F:hydrolase activity"/>
    <property type="evidence" value="ECO:0007669"/>
    <property type="project" value="UniProtKB-KW"/>
</dbReference>
<dbReference type="Gene3D" id="1.20.120.1600">
    <property type="match status" value="1"/>
</dbReference>
<comment type="caution">
    <text evidence="4">The sequence shown here is derived from an EMBL/GenBank/DDBJ whole genome shotgun (WGS) entry which is preliminary data.</text>
</comment>
<dbReference type="RefSeq" id="WP_224420246.1">
    <property type="nucleotide sequence ID" value="NZ_JAGXFD010000001.1"/>
</dbReference>
<organism evidence="4 5">
    <name type="scientific">Modicisalibacter tunisiensis</name>
    <dbReference type="NCBI Taxonomy" id="390637"/>
    <lineage>
        <taxon>Bacteria</taxon>
        <taxon>Pseudomonadati</taxon>
        <taxon>Pseudomonadota</taxon>
        <taxon>Gammaproteobacteria</taxon>
        <taxon>Oceanospirillales</taxon>
        <taxon>Halomonadaceae</taxon>
        <taxon>Modicisalibacter</taxon>
    </lineage>
</organism>
<dbReference type="NCBIfam" id="TIGR01549">
    <property type="entry name" value="HAD-SF-IA-v1"/>
    <property type="match status" value="1"/>
</dbReference>
<keyword evidence="5" id="KW-1185">Reference proteome</keyword>
<dbReference type="EMBL" id="JAGXFD010000001">
    <property type="protein sequence ID" value="MBZ9566699.1"/>
    <property type="molecule type" value="Genomic_DNA"/>
</dbReference>
<evidence type="ECO:0000313" key="5">
    <source>
        <dbReference type="Proteomes" id="UP001319883"/>
    </source>
</evidence>